<keyword evidence="9" id="KW-1185">Reference proteome</keyword>
<organism evidence="8 9">
    <name type="scientific">Microbulbifer spongiae</name>
    <dbReference type="NCBI Taxonomy" id="2944933"/>
    <lineage>
        <taxon>Bacteria</taxon>
        <taxon>Pseudomonadati</taxon>
        <taxon>Pseudomonadota</taxon>
        <taxon>Gammaproteobacteria</taxon>
        <taxon>Cellvibrionales</taxon>
        <taxon>Microbulbiferaceae</taxon>
        <taxon>Microbulbifer</taxon>
    </lineage>
</organism>
<comment type="similarity">
    <text evidence="2">Belongs to the cytochrome P450 family.</text>
</comment>
<gene>
    <name evidence="8" type="ORF">M8T91_14220</name>
</gene>
<evidence type="ECO:0000256" key="1">
    <source>
        <dbReference type="ARBA" id="ARBA00001971"/>
    </source>
</evidence>
<keyword evidence="7" id="KW-0503">Monooxygenase</keyword>
<dbReference type="PANTHER" id="PTHR24286">
    <property type="entry name" value="CYTOCHROME P450 26"/>
    <property type="match status" value="1"/>
</dbReference>
<dbReference type="Gene3D" id="1.10.630.10">
    <property type="entry name" value="Cytochrome P450"/>
    <property type="match status" value="1"/>
</dbReference>
<evidence type="ECO:0000256" key="6">
    <source>
        <dbReference type="ARBA" id="ARBA00023004"/>
    </source>
</evidence>
<keyword evidence="4" id="KW-0479">Metal-binding</keyword>
<protein>
    <submittedName>
        <fullName evidence="8">Cytochrome P450</fullName>
    </submittedName>
</protein>
<dbReference type="RefSeq" id="WP_301414827.1">
    <property type="nucleotide sequence ID" value="NZ_CP098023.1"/>
</dbReference>
<dbReference type="Proteomes" id="UP001321520">
    <property type="component" value="Chromosome"/>
</dbReference>
<name>A0ABY9EE71_9GAMM</name>
<dbReference type="Pfam" id="PF00067">
    <property type="entry name" value="p450"/>
    <property type="match status" value="1"/>
</dbReference>
<keyword evidence="5" id="KW-0560">Oxidoreductase</keyword>
<dbReference type="CDD" id="cd00302">
    <property type="entry name" value="cytochrome_P450"/>
    <property type="match status" value="1"/>
</dbReference>
<dbReference type="PANTHER" id="PTHR24286:SF24">
    <property type="entry name" value="LANOSTEROL 14-ALPHA DEMETHYLASE"/>
    <property type="match status" value="1"/>
</dbReference>
<evidence type="ECO:0000256" key="2">
    <source>
        <dbReference type="ARBA" id="ARBA00010617"/>
    </source>
</evidence>
<evidence type="ECO:0000256" key="3">
    <source>
        <dbReference type="ARBA" id="ARBA00022617"/>
    </source>
</evidence>
<dbReference type="EMBL" id="CP098023">
    <property type="protein sequence ID" value="WKD49041.1"/>
    <property type="molecule type" value="Genomic_DNA"/>
</dbReference>
<dbReference type="PRINTS" id="PR00463">
    <property type="entry name" value="EP450I"/>
</dbReference>
<reference evidence="8 9" key="1">
    <citation type="submission" date="2022-05" db="EMBL/GenBank/DDBJ databases">
        <title>Microbulbifer sp. nov., isolated from sponge.</title>
        <authorList>
            <person name="Gao L."/>
        </authorList>
    </citation>
    <scope>NUCLEOTIDE SEQUENCE [LARGE SCALE GENOMIC DNA]</scope>
    <source>
        <strain evidence="8 9">MI-G</strain>
    </source>
</reference>
<accession>A0ABY9EE71</accession>
<keyword evidence="3" id="KW-0349">Heme</keyword>
<dbReference type="InterPro" id="IPR002401">
    <property type="entry name" value="Cyt_P450_E_grp-I"/>
</dbReference>
<evidence type="ECO:0000313" key="8">
    <source>
        <dbReference type="EMBL" id="WKD49041.1"/>
    </source>
</evidence>
<dbReference type="InterPro" id="IPR001128">
    <property type="entry name" value="Cyt_P450"/>
</dbReference>
<dbReference type="SUPFAM" id="SSF48264">
    <property type="entry name" value="Cytochrome P450"/>
    <property type="match status" value="1"/>
</dbReference>
<sequence>MTDSSMRLYVSNSEPPLVKGLPIVGNTLQMAKNGGPGPFFYKCYREHGPIFRVKVLNKTYKVLAGPEAVEFMGSKEGKKKLRSKEFWQQMKDAYQAKYQLTAESGEIHARLRAVMREGYSRKILIGKFDQFLQATDDMLKLDWQVGHSVPVVSSMQRLVTGQLGLFLTGRVPLNYVEDIRITIKTILNVLVTRQRPRILLYAPRYRRAFKRVHELGESMIKDYYVNKGKKANQEKNLIDDIMEEHERNSDLIPESDLILTLTGPYVAGLDTVANTTANLIYLVLKHPDVYQKVQQEVDAVFANPNLDTSCLKELPTLSGAIMESLRMYPVTAAAMRAANIDFNFAGYEIKEGELLYMGITVPHLMEEFYPEPEKFDVERYNKGRGEHLQANAFSPYGRGPHTCLGRSLAEVQMVLSMARLFYRLDLQLDPFDYALKIKVAPTPGPERGFKVKVKGIRNKIKYGIN</sequence>
<proteinExistence type="inferred from homology"/>
<keyword evidence="6" id="KW-0408">Iron</keyword>
<evidence type="ECO:0000256" key="4">
    <source>
        <dbReference type="ARBA" id="ARBA00022723"/>
    </source>
</evidence>
<evidence type="ECO:0000256" key="5">
    <source>
        <dbReference type="ARBA" id="ARBA00023002"/>
    </source>
</evidence>
<dbReference type="PRINTS" id="PR00385">
    <property type="entry name" value="P450"/>
</dbReference>
<evidence type="ECO:0000313" key="9">
    <source>
        <dbReference type="Proteomes" id="UP001321520"/>
    </source>
</evidence>
<comment type="cofactor">
    <cofactor evidence="1">
        <name>heme</name>
        <dbReference type="ChEBI" id="CHEBI:30413"/>
    </cofactor>
</comment>
<dbReference type="InterPro" id="IPR036396">
    <property type="entry name" value="Cyt_P450_sf"/>
</dbReference>
<evidence type="ECO:0000256" key="7">
    <source>
        <dbReference type="ARBA" id="ARBA00023033"/>
    </source>
</evidence>